<reference evidence="2" key="2">
    <citation type="journal article" date="2023" name="Int. J. Mol. Sci.">
        <title>De Novo Assembly and Annotation of 11 Diverse Shrub Willow (Salix) Genomes Reveals Novel Gene Organization in Sex-Linked Regions.</title>
        <authorList>
            <person name="Hyden B."/>
            <person name="Feng K."/>
            <person name="Yates T.B."/>
            <person name="Jawdy S."/>
            <person name="Cereghino C."/>
            <person name="Smart L.B."/>
            <person name="Muchero W."/>
        </authorList>
    </citation>
    <scope>NUCLEOTIDE SEQUENCE</scope>
    <source>
        <tissue evidence="2">Shoot tip</tissue>
    </source>
</reference>
<protein>
    <submittedName>
        <fullName evidence="2">Uncharacterized protein</fullName>
    </submittedName>
</protein>
<reference evidence="2" key="1">
    <citation type="submission" date="2022-10" db="EMBL/GenBank/DDBJ databases">
        <authorList>
            <person name="Hyden B.L."/>
            <person name="Feng K."/>
            <person name="Yates T."/>
            <person name="Jawdy S."/>
            <person name="Smart L.B."/>
            <person name="Muchero W."/>
        </authorList>
    </citation>
    <scope>NUCLEOTIDE SEQUENCE</scope>
    <source>
        <tissue evidence="2">Shoot tip</tissue>
    </source>
</reference>
<evidence type="ECO:0000313" key="2">
    <source>
        <dbReference type="EMBL" id="KAJ6355200.1"/>
    </source>
</evidence>
<accession>A0ABQ9ARK2</accession>
<feature type="compositionally biased region" description="Gly residues" evidence="1">
    <location>
        <begin position="66"/>
        <end position="88"/>
    </location>
</feature>
<proteinExistence type="predicted"/>
<keyword evidence="3" id="KW-1185">Reference proteome</keyword>
<evidence type="ECO:0000256" key="1">
    <source>
        <dbReference type="SAM" id="MobiDB-lite"/>
    </source>
</evidence>
<organism evidence="2 3">
    <name type="scientific">Salix suchowensis</name>
    <dbReference type="NCBI Taxonomy" id="1278906"/>
    <lineage>
        <taxon>Eukaryota</taxon>
        <taxon>Viridiplantae</taxon>
        <taxon>Streptophyta</taxon>
        <taxon>Embryophyta</taxon>
        <taxon>Tracheophyta</taxon>
        <taxon>Spermatophyta</taxon>
        <taxon>Magnoliopsida</taxon>
        <taxon>eudicotyledons</taxon>
        <taxon>Gunneridae</taxon>
        <taxon>Pentapetalae</taxon>
        <taxon>rosids</taxon>
        <taxon>fabids</taxon>
        <taxon>Malpighiales</taxon>
        <taxon>Salicaceae</taxon>
        <taxon>Saliceae</taxon>
        <taxon>Salix</taxon>
    </lineage>
</organism>
<gene>
    <name evidence="2" type="ORF">OIU77_005732</name>
</gene>
<sequence length="129" mass="12837">MKERCNIHNTSCCVGYCCPALVMPAGGAATGTPGIWGGGSKDLPGTRRRGGGPGRPGICGKPGIKGRPGIGGSGIPGKPGIGGKPGIKGRPGIGGSWILGRPGIWEAMVAAELILIGPGGRYMLPIARQ</sequence>
<feature type="region of interest" description="Disordered" evidence="1">
    <location>
        <begin position="33"/>
        <end position="88"/>
    </location>
</feature>
<name>A0ABQ9ARK2_9ROSI</name>
<dbReference type="EMBL" id="JAPFFI010000017">
    <property type="protein sequence ID" value="KAJ6355200.1"/>
    <property type="molecule type" value="Genomic_DNA"/>
</dbReference>
<dbReference type="Proteomes" id="UP001141253">
    <property type="component" value="Chromosome 18"/>
</dbReference>
<evidence type="ECO:0000313" key="3">
    <source>
        <dbReference type="Proteomes" id="UP001141253"/>
    </source>
</evidence>
<comment type="caution">
    <text evidence="2">The sequence shown here is derived from an EMBL/GenBank/DDBJ whole genome shotgun (WGS) entry which is preliminary data.</text>
</comment>